<name>A0A484LUP2_9ASTE</name>
<gene>
    <name evidence="2" type="ORF">CCAM_LOCUS21763</name>
</gene>
<keyword evidence="3" id="KW-1185">Reference proteome</keyword>
<reference evidence="2 3" key="1">
    <citation type="submission" date="2018-04" db="EMBL/GenBank/DDBJ databases">
        <authorList>
            <person name="Vogel A."/>
        </authorList>
    </citation>
    <scope>NUCLEOTIDE SEQUENCE [LARGE SCALE GENOMIC DNA]</scope>
</reference>
<evidence type="ECO:0000313" key="2">
    <source>
        <dbReference type="EMBL" id="VFQ79987.1"/>
    </source>
</evidence>
<protein>
    <submittedName>
        <fullName evidence="2">Uncharacterized protein</fullName>
    </submittedName>
</protein>
<dbReference type="Proteomes" id="UP000595140">
    <property type="component" value="Unassembled WGS sequence"/>
</dbReference>
<feature type="region of interest" description="Disordered" evidence="1">
    <location>
        <begin position="68"/>
        <end position="105"/>
    </location>
</feature>
<sequence length="105" mass="11428">MVNPLAGSIVADKDYPLPELRCLSTKRGRWKPWRLPNPGGSSLLAFARTEVAGPRGSPVEFIAVEGCRRTGSSGRGKNPLHSSPLLSQEEEEETRRSIKVSNAKS</sequence>
<evidence type="ECO:0000313" key="3">
    <source>
        <dbReference type="Proteomes" id="UP000595140"/>
    </source>
</evidence>
<dbReference type="AlphaFoldDB" id="A0A484LUP2"/>
<proteinExistence type="predicted"/>
<accession>A0A484LUP2</accession>
<organism evidence="2 3">
    <name type="scientific">Cuscuta campestris</name>
    <dbReference type="NCBI Taxonomy" id="132261"/>
    <lineage>
        <taxon>Eukaryota</taxon>
        <taxon>Viridiplantae</taxon>
        <taxon>Streptophyta</taxon>
        <taxon>Embryophyta</taxon>
        <taxon>Tracheophyta</taxon>
        <taxon>Spermatophyta</taxon>
        <taxon>Magnoliopsida</taxon>
        <taxon>eudicotyledons</taxon>
        <taxon>Gunneridae</taxon>
        <taxon>Pentapetalae</taxon>
        <taxon>asterids</taxon>
        <taxon>lamiids</taxon>
        <taxon>Solanales</taxon>
        <taxon>Convolvulaceae</taxon>
        <taxon>Cuscuteae</taxon>
        <taxon>Cuscuta</taxon>
        <taxon>Cuscuta subgen. Grammica</taxon>
        <taxon>Cuscuta sect. Cleistogrammica</taxon>
    </lineage>
</organism>
<dbReference type="EMBL" id="OOIL02002033">
    <property type="protein sequence ID" value="VFQ79987.1"/>
    <property type="molecule type" value="Genomic_DNA"/>
</dbReference>
<evidence type="ECO:0000256" key="1">
    <source>
        <dbReference type="SAM" id="MobiDB-lite"/>
    </source>
</evidence>